<proteinExistence type="predicted"/>
<dbReference type="RefSeq" id="WP_146218504.1">
    <property type="nucleotide sequence ID" value="NZ_CP025309.1"/>
</dbReference>
<protein>
    <submittedName>
        <fullName evidence="1">Uncharacterized protein</fullName>
    </submittedName>
</protein>
<dbReference type="EMBL" id="CP061079">
    <property type="protein sequence ID" value="QNR47766.1"/>
    <property type="molecule type" value="Genomic_DNA"/>
</dbReference>
<sequence length="157" mass="17867">MLSEWVFSKALMRSLFLVVLVLSEVSCTKENAVGDSFKAITYEEALQKFNEAHEDENYRCQYSLVGMSEDAPLAAVEIEDFLYLKLSGSIIELMSRGRGEDFGNYGSESEGVKFSYKVLRKYNVSEYQESDDRDVEVEFSYRGKSEVLKMYGFGCGI</sequence>
<reference evidence="1 2" key="1">
    <citation type="submission" date="2020-09" db="EMBL/GenBank/DDBJ databases">
        <title>The Genome Sequence of Pseudomonas chlororaphis strain Qlu-1 - A phenazine-derivative-producing strain.</title>
        <authorList>
            <person name="Li L."/>
            <person name="Liu K."/>
        </authorList>
    </citation>
    <scope>NUCLEOTIDE SEQUENCE [LARGE SCALE GENOMIC DNA]</scope>
    <source>
        <strain evidence="2">qlu-1</strain>
    </source>
</reference>
<dbReference type="GeneID" id="61653633"/>
<gene>
    <name evidence="1" type="ORF">HLB40_29675</name>
</gene>
<evidence type="ECO:0000313" key="2">
    <source>
        <dbReference type="Proteomes" id="UP000516316"/>
    </source>
</evidence>
<dbReference type="AlphaFoldDB" id="A0AAP9VUT3"/>
<name>A0AAP9VUT3_9PSED</name>
<accession>A0AAP9VUT3</accession>
<organism evidence="1 2">
    <name type="scientific">Pseudomonas chlororaphis</name>
    <dbReference type="NCBI Taxonomy" id="587753"/>
    <lineage>
        <taxon>Bacteria</taxon>
        <taxon>Pseudomonadati</taxon>
        <taxon>Pseudomonadota</taxon>
        <taxon>Gammaproteobacteria</taxon>
        <taxon>Pseudomonadales</taxon>
        <taxon>Pseudomonadaceae</taxon>
        <taxon>Pseudomonas</taxon>
    </lineage>
</organism>
<dbReference type="Proteomes" id="UP000516316">
    <property type="component" value="Chromosome"/>
</dbReference>
<evidence type="ECO:0000313" key="1">
    <source>
        <dbReference type="EMBL" id="QNR47766.1"/>
    </source>
</evidence>